<proteinExistence type="predicted"/>
<organism evidence="1 2">
    <name type="scientific">Arenicella xantha</name>
    <dbReference type="NCBI Taxonomy" id="644221"/>
    <lineage>
        <taxon>Bacteria</taxon>
        <taxon>Pseudomonadati</taxon>
        <taxon>Pseudomonadota</taxon>
        <taxon>Gammaproteobacteria</taxon>
        <taxon>Arenicellales</taxon>
        <taxon>Arenicellaceae</taxon>
        <taxon>Arenicella</taxon>
    </lineage>
</organism>
<dbReference type="AlphaFoldDB" id="A0A395JJS5"/>
<reference evidence="1 2" key="1">
    <citation type="submission" date="2018-06" db="EMBL/GenBank/DDBJ databases">
        <title>Genomic Encyclopedia of Type Strains, Phase IV (KMG-IV): sequencing the most valuable type-strain genomes for metagenomic binning, comparative biology and taxonomic classification.</title>
        <authorList>
            <person name="Goeker M."/>
        </authorList>
    </citation>
    <scope>NUCLEOTIDE SEQUENCE [LARGE SCALE GENOMIC DNA]</scope>
    <source>
        <strain evidence="1 2">DSM 24032</strain>
    </source>
</reference>
<protein>
    <submittedName>
        <fullName evidence="1">Uncharacterized protein</fullName>
    </submittedName>
</protein>
<evidence type="ECO:0000313" key="2">
    <source>
        <dbReference type="Proteomes" id="UP000253083"/>
    </source>
</evidence>
<name>A0A395JJS5_9GAMM</name>
<evidence type="ECO:0000313" key="1">
    <source>
        <dbReference type="EMBL" id="RBP48924.1"/>
    </source>
</evidence>
<keyword evidence="2" id="KW-1185">Reference proteome</keyword>
<accession>A0A395JJS5</accession>
<dbReference type="Proteomes" id="UP000253083">
    <property type="component" value="Unassembled WGS sequence"/>
</dbReference>
<sequence length="92" mass="9961">MLIRHPAIISRILLLLLFVWAQAAVAVHDVEHNWHESSELCQALQSAEHNKLIAAPCATINVAISISNSFMAPSVPSVTPILLAHPARSPPL</sequence>
<comment type="caution">
    <text evidence="1">The sequence shown here is derived from an EMBL/GenBank/DDBJ whole genome shotgun (WGS) entry which is preliminary data.</text>
</comment>
<dbReference type="EMBL" id="QNRT01000005">
    <property type="protein sequence ID" value="RBP48924.1"/>
    <property type="molecule type" value="Genomic_DNA"/>
</dbReference>
<dbReference type="RefSeq" id="WP_113955513.1">
    <property type="nucleotide sequence ID" value="NZ_QNRT01000005.1"/>
</dbReference>
<dbReference type="InParanoid" id="A0A395JJS5"/>
<gene>
    <name evidence="1" type="ORF">DFR28_105263</name>
</gene>